<feature type="transmembrane region" description="Helical" evidence="1">
    <location>
        <begin position="61"/>
        <end position="83"/>
    </location>
</feature>
<evidence type="ECO:0000256" key="1">
    <source>
        <dbReference type="SAM" id="Phobius"/>
    </source>
</evidence>
<gene>
    <name evidence="2" type="ORF">DFR56_110192</name>
</gene>
<evidence type="ECO:0000313" key="3">
    <source>
        <dbReference type="Proteomes" id="UP000247978"/>
    </source>
</evidence>
<dbReference type="OrthoDB" id="1551065at2"/>
<dbReference type="Proteomes" id="UP000247978">
    <property type="component" value="Unassembled WGS sequence"/>
</dbReference>
<evidence type="ECO:0000313" key="2">
    <source>
        <dbReference type="EMBL" id="PXW85686.1"/>
    </source>
</evidence>
<feature type="transmembrane region" description="Helical" evidence="1">
    <location>
        <begin position="104"/>
        <end position="127"/>
    </location>
</feature>
<dbReference type="EMBL" id="QJJQ01000010">
    <property type="protein sequence ID" value="PXW85686.1"/>
    <property type="molecule type" value="Genomic_DNA"/>
</dbReference>
<feature type="transmembrane region" description="Helical" evidence="1">
    <location>
        <begin position="213"/>
        <end position="232"/>
    </location>
</feature>
<keyword evidence="1" id="KW-1133">Transmembrane helix</keyword>
<feature type="transmembrane region" description="Helical" evidence="1">
    <location>
        <begin position="21"/>
        <end position="41"/>
    </location>
</feature>
<protein>
    <submittedName>
        <fullName evidence="2">Fluoroquinolone transport system permease protein</fullName>
    </submittedName>
</protein>
<organism evidence="2 3">
    <name type="scientific">Pseudogracilibacillus auburnensis</name>
    <dbReference type="NCBI Taxonomy" id="1494959"/>
    <lineage>
        <taxon>Bacteria</taxon>
        <taxon>Bacillati</taxon>
        <taxon>Bacillota</taxon>
        <taxon>Bacilli</taxon>
        <taxon>Bacillales</taxon>
        <taxon>Bacillaceae</taxon>
        <taxon>Pseudogracilibacillus</taxon>
    </lineage>
</organism>
<name>A0A2V3VVK0_9BACI</name>
<feature type="transmembrane region" description="Helical" evidence="1">
    <location>
        <begin position="133"/>
        <end position="159"/>
    </location>
</feature>
<comment type="caution">
    <text evidence="2">The sequence shown here is derived from an EMBL/GenBank/DDBJ whole genome shotgun (WGS) entry which is preliminary data.</text>
</comment>
<dbReference type="AlphaFoldDB" id="A0A2V3VVK0"/>
<dbReference type="RefSeq" id="WP_110396140.1">
    <property type="nucleotide sequence ID" value="NZ_JADIJL010000018.1"/>
</dbReference>
<accession>A0A2V3VVK0</accession>
<proteinExistence type="predicted"/>
<keyword evidence="1" id="KW-0472">Membrane</keyword>
<reference evidence="2 3" key="1">
    <citation type="submission" date="2018-05" db="EMBL/GenBank/DDBJ databases">
        <title>Genomic Encyclopedia of Type Strains, Phase IV (KMG-IV): sequencing the most valuable type-strain genomes for metagenomic binning, comparative biology and taxonomic classification.</title>
        <authorList>
            <person name="Goeker M."/>
        </authorList>
    </citation>
    <scope>NUCLEOTIDE SEQUENCE [LARGE SCALE GENOMIC DNA]</scope>
    <source>
        <strain evidence="2 3">DSM 28556</strain>
    </source>
</reference>
<keyword evidence="1" id="KW-0812">Transmembrane</keyword>
<keyword evidence="3" id="KW-1185">Reference proteome</keyword>
<feature type="transmembrane region" description="Helical" evidence="1">
    <location>
        <begin position="171"/>
        <end position="193"/>
    </location>
</feature>
<sequence>MIKRITLMAITDIKNLRHDPMLALALLGPFILIFIYCTGLPMFMDILWSQFSLSLFPYMKLIFYVFLLMLPVLIGMIAGFLMLEERDMQIISYISVTPFGKKGYLYYRLISPFVITVFSLVIFLELSGIAVPFIWKIVIIVIVALLAPLFALFLVTFATNRVEGLALSKSSSFLLLAPFVIHFAPEKIQWIVSILPTFWTVKVIEEITADTHALLYLIVALLFHFVLLFLLYKKFDRGIC</sequence>